<dbReference type="RefSeq" id="WP_141449319.1">
    <property type="nucleotide sequence ID" value="NZ_CP041217.1"/>
</dbReference>
<dbReference type="Gene3D" id="3.20.20.300">
    <property type="entry name" value="Glycoside hydrolase, family 3, N-terminal domain"/>
    <property type="match status" value="1"/>
</dbReference>
<dbReference type="Gene3D" id="3.40.50.1700">
    <property type="entry name" value="Glycoside hydrolase family 3 C-terminal domain"/>
    <property type="match status" value="2"/>
</dbReference>
<dbReference type="Gene3D" id="2.60.120.260">
    <property type="entry name" value="Galactose-binding domain-like"/>
    <property type="match status" value="1"/>
</dbReference>
<sequence length="1168" mass="124051">MTQLYLDHSQPLETRVRDLIARFTLEEKLALLPTRQAAVERLGVPAYRVGGEAAHGVAWKGVATVFPQPIGLSSTWNKELLREIGSVIGDEARSYHRSEPETHGLTLWAPTVDMERNPLWGRTEEAYGEDPHLTGKLAASLARGMQGDHPFYLKMVATLKHFFANNNEVGRLDGSSSVTPRNMREYYLEAFRIPFEEGGALSMMTAYNSINGTPAIESPYVQRFVKDEWKMDGFIVCDGGDLSQTVNFHKYHDSHAESVAGALLAGVDSLTDDPELVISAAREALERRLIGEEDVDRALVNVFRIRFRLGQFDPEEQNPYARIPESTLCAPEHAELARRAAEQSVVLLKNDGLLPLRSADVSGAAVVGPTADAVWTDWYSGTLPYRVSILDGVRAKLDVNDPAAGSAAGEGPADGFAAGGAAGERSRRIGAAGTVREANEAVAGFDEAQRWLRVRAAYGGPEAPGGTQPGGSGAAAADAASALHAASTVNAASAASAVRYVEGSDTVRLRDAADGGVWAVQPGTDGVLALRGAAYAQPDGAADTRSGSAQERQGDPAAAPRADAEGRSDASLFELTRWGWGQHTLQAHANGRFVSAQDDKPLSASADKIGGWFVKELFDLHEGSGGELTLRQWNGLPIGRFAGESAQSAGAGSAGLTPQDSADSLSAADNPPASPSPDPPALEAPDPPTSLTAEPASPAAEPPFPAAGPASPSPNPSASPTTRPAPTLRAAEPDSEDAAAKLHLETVRSGIEQAAEAARQSDVAIVCVGNSPYVNGKEEIDRPSLRLPPSQEELIRAVHAANPRTVVVIVGSYPFALGDLAELVPAIVYTAHGGQEMGTAIADVLFGDAAPAGRLSMTWYRSEADLAPMTDYDIIGSGQTYQYFAGDVLYPFGHGLTYTPFRYGTPKLNGNTFGEGDVVTVEIELTNAGTADSEEVPQLYVHAAQSRVKRPLKQLKGFERVHIAAGHTATVNFELPVRELAFWDVTRDKFCVESGTYTLMIGASSADIRAQADFAVEGETVPPRNLYVPVRAENFDESDNVLLDEGEHGETAVRTADPTSPGELWFREVDLTRGLAGWTLRVRNGGTAGRVELRLGDADGKLLGVEDIAGAREGEWSTLAGQKEPGGRDAKTSDDPAAGLTVDRPVDLHVRLHGSIRLGELTLLPAAE</sequence>
<dbReference type="GO" id="GO:0009044">
    <property type="term" value="F:xylan 1,4-beta-xylosidase activity"/>
    <property type="evidence" value="ECO:0007669"/>
    <property type="project" value="InterPro"/>
</dbReference>
<dbReference type="SUPFAM" id="SSF50405">
    <property type="entry name" value="Actin-crosslinking proteins"/>
    <property type="match status" value="1"/>
</dbReference>
<dbReference type="InterPro" id="IPR036962">
    <property type="entry name" value="Glyco_hydro_3_N_sf"/>
</dbReference>
<dbReference type="InterPro" id="IPR008999">
    <property type="entry name" value="Actin-crosslinking"/>
</dbReference>
<dbReference type="InterPro" id="IPR002772">
    <property type="entry name" value="Glyco_hydro_3_C"/>
</dbReference>
<dbReference type="Gene3D" id="2.60.40.10">
    <property type="entry name" value="Immunoglobulins"/>
    <property type="match status" value="1"/>
</dbReference>
<keyword evidence="3" id="KW-0378">Hydrolase</keyword>
<dbReference type="PRINTS" id="PR00133">
    <property type="entry name" value="GLHYDRLASE3"/>
</dbReference>
<dbReference type="CDD" id="cd23343">
    <property type="entry name" value="beta-trefoil_FSCN_BglX-like"/>
    <property type="match status" value="1"/>
</dbReference>
<feature type="compositionally biased region" description="Pro residues" evidence="4">
    <location>
        <begin position="672"/>
        <end position="688"/>
    </location>
</feature>
<comment type="similarity">
    <text evidence="1">Belongs to the glycosyl hydrolase 3 family.</text>
</comment>
<dbReference type="SMART" id="SM01217">
    <property type="entry name" value="Fn3_like"/>
    <property type="match status" value="1"/>
</dbReference>
<dbReference type="InterPro" id="IPR026891">
    <property type="entry name" value="Fn3-like"/>
</dbReference>
<evidence type="ECO:0000313" key="6">
    <source>
        <dbReference type="EMBL" id="QDH22778.1"/>
    </source>
</evidence>
<dbReference type="EMBL" id="CP041217">
    <property type="protein sequence ID" value="QDH22778.1"/>
    <property type="molecule type" value="Genomic_DNA"/>
</dbReference>
<dbReference type="Pfam" id="PF00933">
    <property type="entry name" value="Glyco_hydro_3"/>
    <property type="match status" value="1"/>
</dbReference>
<feature type="compositionally biased region" description="Pro residues" evidence="4">
    <location>
        <begin position="700"/>
        <end position="717"/>
    </location>
</feature>
<accession>A0A4Y6V1U1</accession>
<evidence type="ECO:0000313" key="7">
    <source>
        <dbReference type="Proteomes" id="UP000316968"/>
    </source>
</evidence>
<dbReference type="Proteomes" id="UP000316968">
    <property type="component" value="Chromosome"/>
</dbReference>
<dbReference type="AlphaFoldDB" id="A0A4Y6V1U1"/>
<gene>
    <name evidence="6" type="ORF">FFV09_19170</name>
</gene>
<feature type="domain" description="Fibronectin type III-like" evidence="5">
    <location>
        <begin position="935"/>
        <end position="1005"/>
    </location>
</feature>
<dbReference type="GO" id="GO:0046556">
    <property type="term" value="F:alpha-L-arabinofuranosidase activity"/>
    <property type="evidence" value="ECO:0007669"/>
    <property type="project" value="TreeGrafter"/>
</dbReference>
<dbReference type="OrthoDB" id="9805821at2"/>
<dbReference type="GO" id="GO:0045493">
    <property type="term" value="P:xylan catabolic process"/>
    <property type="evidence" value="ECO:0007669"/>
    <property type="project" value="InterPro"/>
</dbReference>
<feature type="compositionally biased region" description="Low complexity" evidence="4">
    <location>
        <begin position="689"/>
        <end position="699"/>
    </location>
</feature>
<dbReference type="InterPro" id="IPR001764">
    <property type="entry name" value="Glyco_hydro_3_N"/>
</dbReference>
<name>A0A4Y6V1U1_SACBS</name>
<dbReference type="InterPro" id="IPR013783">
    <property type="entry name" value="Ig-like_fold"/>
</dbReference>
<dbReference type="InterPro" id="IPR036881">
    <property type="entry name" value="Glyco_hydro_3_C_sf"/>
</dbReference>
<feature type="region of interest" description="Disordered" evidence="4">
    <location>
        <begin position="538"/>
        <end position="568"/>
    </location>
</feature>
<feature type="compositionally biased region" description="Low complexity" evidence="4">
    <location>
        <begin position="647"/>
        <end position="671"/>
    </location>
</feature>
<evidence type="ECO:0000256" key="4">
    <source>
        <dbReference type="SAM" id="MobiDB-lite"/>
    </source>
</evidence>
<organism evidence="6 7">
    <name type="scientific">Saccharibacillus brassicae</name>
    <dbReference type="NCBI Taxonomy" id="2583377"/>
    <lineage>
        <taxon>Bacteria</taxon>
        <taxon>Bacillati</taxon>
        <taxon>Bacillota</taxon>
        <taxon>Bacilli</taxon>
        <taxon>Bacillales</taxon>
        <taxon>Paenibacillaceae</taxon>
        <taxon>Saccharibacillus</taxon>
    </lineage>
</organism>
<dbReference type="Gene3D" id="2.80.10.50">
    <property type="match status" value="1"/>
</dbReference>
<feature type="compositionally biased region" description="Low complexity" evidence="4">
    <location>
        <begin position="718"/>
        <end position="730"/>
    </location>
</feature>
<proteinExistence type="inferred from homology"/>
<reference evidence="6 7" key="1">
    <citation type="submission" date="2019-06" db="EMBL/GenBank/DDBJ databases">
        <title>Saccharibacillus brassicae sp. nov., an endophytic bacterium isolated from Chinese cabbage seeds (Brassica pekinensis).</title>
        <authorList>
            <person name="Jiang L."/>
            <person name="Lee J."/>
            <person name="Kim S.W."/>
        </authorList>
    </citation>
    <scope>NUCLEOTIDE SEQUENCE [LARGE SCALE GENOMIC DNA]</scope>
    <source>
        <strain evidence="7">KCTC 43072 / ATSA2</strain>
    </source>
</reference>
<dbReference type="KEGG" id="saca:FFV09_19170"/>
<protein>
    <recommendedName>
        <fullName evidence="5">Fibronectin type III-like domain-containing protein</fullName>
    </recommendedName>
</protein>
<dbReference type="Pfam" id="PF01915">
    <property type="entry name" value="Glyco_hydro_3_C"/>
    <property type="match status" value="1"/>
</dbReference>
<evidence type="ECO:0000256" key="2">
    <source>
        <dbReference type="ARBA" id="ARBA00022729"/>
    </source>
</evidence>
<dbReference type="InterPro" id="IPR017853">
    <property type="entry name" value="GH"/>
</dbReference>
<dbReference type="GO" id="GO:0008422">
    <property type="term" value="F:beta-glucosidase activity"/>
    <property type="evidence" value="ECO:0007669"/>
    <property type="project" value="UniProtKB-ARBA"/>
</dbReference>
<dbReference type="SUPFAM" id="SSF52279">
    <property type="entry name" value="Beta-D-glucan exohydrolase, C-terminal domain"/>
    <property type="match status" value="2"/>
</dbReference>
<dbReference type="FunFam" id="2.60.40.10:FF:000495">
    <property type="entry name" value="Periplasmic beta-glucosidase"/>
    <property type="match status" value="1"/>
</dbReference>
<keyword evidence="7" id="KW-1185">Reference proteome</keyword>
<evidence type="ECO:0000259" key="5">
    <source>
        <dbReference type="SMART" id="SM01217"/>
    </source>
</evidence>
<keyword evidence="2" id="KW-0732">Signal</keyword>
<evidence type="ECO:0000256" key="3">
    <source>
        <dbReference type="ARBA" id="ARBA00022801"/>
    </source>
</evidence>
<feature type="region of interest" description="Disordered" evidence="4">
    <location>
        <begin position="647"/>
        <end position="736"/>
    </location>
</feature>
<dbReference type="PANTHER" id="PTHR42721">
    <property type="entry name" value="SUGAR HYDROLASE-RELATED"/>
    <property type="match status" value="1"/>
</dbReference>
<dbReference type="PANTHER" id="PTHR42721:SF3">
    <property type="entry name" value="BETA-D-XYLOSIDASE 5-RELATED"/>
    <property type="match status" value="1"/>
</dbReference>
<dbReference type="GO" id="GO:0031222">
    <property type="term" value="P:arabinan catabolic process"/>
    <property type="evidence" value="ECO:0007669"/>
    <property type="project" value="TreeGrafter"/>
</dbReference>
<evidence type="ECO:0000256" key="1">
    <source>
        <dbReference type="ARBA" id="ARBA00005336"/>
    </source>
</evidence>
<dbReference type="CDD" id="cd04084">
    <property type="entry name" value="CBM6_xylanase-like"/>
    <property type="match status" value="1"/>
</dbReference>
<feature type="compositionally biased region" description="Basic and acidic residues" evidence="4">
    <location>
        <begin position="1125"/>
        <end position="1134"/>
    </location>
</feature>
<dbReference type="InterPro" id="IPR044993">
    <property type="entry name" value="BXL"/>
</dbReference>
<dbReference type="Pfam" id="PF14310">
    <property type="entry name" value="Fn3-like"/>
    <property type="match status" value="1"/>
</dbReference>
<dbReference type="SUPFAM" id="SSF51445">
    <property type="entry name" value="(Trans)glycosidases"/>
    <property type="match status" value="1"/>
</dbReference>
<feature type="region of interest" description="Disordered" evidence="4">
    <location>
        <begin position="1114"/>
        <end position="1140"/>
    </location>
</feature>